<feature type="compositionally biased region" description="Basic and acidic residues" evidence="6">
    <location>
        <begin position="86"/>
        <end position="109"/>
    </location>
</feature>
<keyword evidence="3 4" id="KW-0539">Nucleus</keyword>
<comment type="domain">
    <text evidence="5">The QLQ domain and WRC domain may be involved in protein-protein interaction and DNA-binding, respectively.</text>
</comment>
<sequence>MSEKAPAAELGYGGYRSPPFSQAQLKELEQQAMVYKYLVAGLPVPPDLIRLFRHSFDGLPAHVFNHSALNYCSYYGKKFDPEPGRCRRTDGKKWRCSKDAHPDSKYCERHMHRGRNRSRKPVESQSTSQSLLTVVPRSSIGGSIDRGSSQQMPLNSGANSKGLSVGSNATKLQMGPYGISGREFSFSYEASGRAGGVDLGPRAGSGTWALMPSHVSSSSLFKQGFDSRYLATSSGQQYITCAVEPINASLSKQHQHCLFGSDINISSPTTLKQEHLFFSEWPTTKESWSNLDNDGSSQSTFTSTQLSMSIPRASSDFALGTAYSTNGEPSSFLCFFSFSGFCLKITEDYWTFGFVAGRCVKVDDEIREANHLCLLLLLVCLKNTLYHLILSYRIQFQDD</sequence>
<protein>
    <recommendedName>
        <fullName evidence="5">Growth-regulating factor</fullName>
    </recommendedName>
</protein>
<dbReference type="PROSITE" id="PS51667">
    <property type="entry name" value="WRC"/>
    <property type="match status" value="1"/>
</dbReference>
<evidence type="ECO:0000256" key="5">
    <source>
        <dbReference type="RuleBase" id="RU367127"/>
    </source>
</evidence>
<keyword evidence="10" id="KW-1185">Reference proteome</keyword>
<evidence type="ECO:0000256" key="3">
    <source>
        <dbReference type="ARBA" id="ARBA00023242"/>
    </source>
</evidence>
<dbReference type="GO" id="GO:0005634">
    <property type="term" value="C:nucleus"/>
    <property type="evidence" value="ECO:0007669"/>
    <property type="project" value="UniProtKB-SubCell"/>
</dbReference>
<proteinExistence type="inferred from homology"/>
<organism evidence="9 10">
    <name type="scientific">Salvia divinorum</name>
    <name type="common">Maria pastora</name>
    <name type="synonym">Diviner's sage</name>
    <dbReference type="NCBI Taxonomy" id="28513"/>
    <lineage>
        <taxon>Eukaryota</taxon>
        <taxon>Viridiplantae</taxon>
        <taxon>Streptophyta</taxon>
        <taxon>Embryophyta</taxon>
        <taxon>Tracheophyta</taxon>
        <taxon>Spermatophyta</taxon>
        <taxon>Magnoliopsida</taxon>
        <taxon>eudicotyledons</taxon>
        <taxon>Gunneridae</taxon>
        <taxon>Pentapetalae</taxon>
        <taxon>asterids</taxon>
        <taxon>lamiids</taxon>
        <taxon>Lamiales</taxon>
        <taxon>Lamiaceae</taxon>
        <taxon>Nepetoideae</taxon>
        <taxon>Mentheae</taxon>
        <taxon>Salviinae</taxon>
        <taxon>Salvia</taxon>
        <taxon>Salvia subgen. Calosphace</taxon>
    </lineage>
</organism>
<dbReference type="InterPro" id="IPR031137">
    <property type="entry name" value="GRF"/>
</dbReference>
<comment type="caution">
    <text evidence="9">The sequence shown here is derived from an EMBL/GenBank/DDBJ whole genome shotgun (WGS) entry which is preliminary data.</text>
</comment>
<comment type="subcellular location">
    <subcellularLocation>
        <location evidence="1 4 5">Nucleus</location>
    </subcellularLocation>
</comment>
<evidence type="ECO:0000259" key="8">
    <source>
        <dbReference type="PROSITE" id="PS51667"/>
    </source>
</evidence>
<accession>A0ABD1HKB6</accession>
<evidence type="ECO:0000259" key="7">
    <source>
        <dbReference type="PROSITE" id="PS51666"/>
    </source>
</evidence>
<dbReference type="InterPro" id="IPR014978">
    <property type="entry name" value="Gln-Leu-Gln_QLQ"/>
</dbReference>
<dbReference type="AlphaFoldDB" id="A0ABD1HKB6"/>
<dbReference type="Pfam" id="PF08880">
    <property type="entry name" value="QLQ"/>
    <property type="match status" value="1"/>
</dbReference>
<feature type="compositionally biased region" description="Polar residues" evidence="6">
    <location>
        <begin position="123"/>
        <end position="132"/>
    </location>
</feature>
<feature type="compositionally biased region" description="Low complexity" evidence="6">
    <location>
        <begin position="137"/>
        <end position="149"/>
    </location>
</feature>
<keyword evidence="5" id="KW-0804">Transcription</keyword>
<dbReference type="PANTHER" id="PTHR31602:SF8">
    <property type="entry name" value="GROWTH-REGULATING FACTOR 5"/>
    <property type="match status" value="1"/>
</dbReference>
<dbReference type="SMART" id="SM00951">
    <property type="entry name" value="QLQ"/>
    <property type="match status" value="1"/>
</dbReference>
<dbReference type="InterPro" id="IPR014977">
    <property type="entry name" value="WRC_dom"/>
</dbReference>
<reference evidence="9 10" key="1">
    <citation type="submission" date="2024-06" db="EMBL/GenBank/DDBJ databases">
        <title>A chromosome level genome sequence of Diviner's sage (Salvia divinorum).</title>
        <authorList>
            <person name="Ford S.A."/>
            <person name="Ro D.-K."/>
            <person name="Ness R.W."/>
            <person name="Phillips M.A."/>
        </authorList>
    </citation>
    <scope>NUCLEOTIDE SEQUENCE [LARGE SCALE GENOMIC DNA]</scope>
    <source>
        <strain evidence="9">SAF-2024a</strain>
        <tissue evidence="9">Leaf</tissue>
    </source>
</reference>
<feature type="domain" description="QLQ" evidence="7">
    <location>
        <begin position="19"/>
        <end position="54"/>
    </location>
</feature>
<comment type="similarity">
    <text evidence="2 5">Belongs to the GRF family.</text>
</comment>
<dbReference type="GO" id="GO:0005524">
    <property type="term" value="F:ATP binding"/>
    <property type="evidence" value="ECO:0007669"/>
    <property type="project" value="UniProtKB-UniRule"/>
</dbReference>
<comment type="function">
    <text evidence="5">Transcription activator.</text>
</comment>
<evidence type="ECO:0000256" key="1">
    <source>
        <dbReference type="ARBA" id="ARBA00004123"/>
    </source>
</evidence>
<keyword evidence="5" id="KW-0010">Activator</keyword>
<feature type="region of interest" description="Disordered" evidence="6">
    <location>
        <begin position="86"/>
        <end position="162"/>
    </location>
</feature>
<dbReference type="GO" id="GO:0099402">
    <property type="term" value="P:plant organ development"/>
    <property type="evidence" value="ECO:0007669"/>
    <property type="project" value="UniProtKB-ARBA"/>
</dbReference>
<evidence type="ECO:0000313" key="9">
    <source>
        <dbReference type="EMBL" id="KAL1556906.1"/>
    </source>
</evidence>
<evidence type="ECO:0000256" key="2">
    <source>
        <dbReference type="ARBA" id="ARBA00008122"/>
    </source>
</evidence>
<keyword evidence="5" id="KW-0805">Transcription regulation</keyword>
<evidence type="ECO:0000313" key="10">
    <source>
        <dbReference type="Proteomes" id="UP001567538"/>
    </source>
</evidence>
<feature type="short sequence motif" description="Bipartite nuclear localization signal" evidence="4">
    <location>
        <begin position="113"/>
        <end position="120"/>
    </location>
</feature>
<feature type="short sequence motif" description="Bipartite nuclear localization signal" evidence="4">
    <location>
        <begin position="85"/>
        <end position="95"/>
    </location>
</feature>
<dbReference type="Proteomes" id="UP001567538">
    <property type="component" value="Unassembled WGS sequence"/>
</dbReference>
<feature type="compositionally biased region" description="Basic residues" evidence="6">
    <location>
        <begin position="110"/>
        <end position="119"/>
    </location>
</feature>
<evidence type="ECO:0000256" key="6">
    <source>
        <dbReference type="SAM" id="MobiDB-lite"/>
    </source>
</evidence>
<dbReference type="PANTHER" id="PTHR31602">
    <property type="entry name" value="GROWTH-REGULATING FACTOR 5"/>
    <property type="match status" value="1"/>
</dbReference>
<dbReference type="EMBL" id="JBEAFC010000005">
    <property type="protein sequence ID" value="KAL1556906.1"/>
    <property type="molecule type" value="Genomic_DNA"/>
</dbReference>
<dbReference type="Pfam" id="PF08879">
    <property type="entry name" value="WRC"/>
    <property type="match status" value="1"/>
</dbReference>
<feature type="compositionally biased region" description="Polar residues" evidence="6">
    <location>
        <begin position="150"/>
        <end position="162"/>
    </location>
</feature>
<feature type="domain" description="WRC" evidence="8">
    <location>
        <begin position="80"/>
        <end position="124"/>
    </location>
</feature>
<gene>
    <name evidence="9" type="ORF">AAHA92_12463</name>
</gene>
<name>A0ABD1HKB6_SALDI</name>
<evidence type="ECO:0000256" key="4">
    <source>
        <dbReference type="PROSITE-ProRule" id="PRU01002"/>
    </source>
</evidence>
<dbReference type="PROSITE" id="PS51666">
    <property type="entry name" value="QLQ"/>
    <property type="match status" value="1"/>
</dbReference>
<dbReference type="GO" id="GO:0006351">
    <property type="term" value="P:DNA-templated transcription"/>
    <property type="evidence" value="ECO:0007669"/>
    <property type="project" value="UniProtKB-UniRule"/>
</dbReference>